<accession>A0A0P1KSC6</accession>
<protein>
    <submittedName>
        <fullName evidence="2">LAQU0S07e01882g1_1</fullName>
    </submittedName>
</protein>
<evidence type="ECO:0000256" key="1">
    <source>
        <dbReference type="SAM" id="MobiDB-lite"/>
    </source>
</evidence>
<reference evidence="3" key="1">
    <citation type="submission" date="2015-10" db="EMBL/GenBank/DDBJ databases">
        <authorList>
            <person name="Devillers H."/>
        </authorList>
    </citation>
    <scope>NUCLEOTIDE SEQUENCE [LARGE SCALE GENOMIC DNA]</scope>
</reference>
<proteinExistence type="predicted"/>
<feature type="region of interest" description="Disordered" evidence="1">
    <location>
        <begin position="306"/>
        <end position="393"/>
    </location>
</feature>
<dbReference type="AlphaFoldDB" id="A0A0P1KSC6"/>
<dbReference type="EMBL" id="LN890573">
    <property type="protein sequence ID" value="CUS22865.1"/>
    <property type="molecule type" value="Genomic_DNA"/>
</dbReference>
<dbReference type="OrthoDB" id="5354116at2759"/>
<evidence type="ECO:0000313" key="3">
    <source>
        <dbReference type="Proteomes" id="UP000236544"/>
    </source>
</evidence>
<feature type="compositionally biased region" description="Acidic residues" evidence="1">
    <location>
        <begin position="345"/>
        <end position="357"/>
    </location>
</feature>
<evidence type="ECO:0000313" key="2">
    <source>
        <dbReference type="EMBL" id="CUS22865.1"/>
    </source>
</evidence>
<dbReference type="Proteomes" id="UP000236544">
    <property type="component" value="Unassembled WGS sequence"/>
</dbReference>
<feature type="compositionally biased region" description="Polar residues" evidence="1">
    <location>
        <begin position="358"/>
        <end position="393"/>
    </location>
</feature>
<gene>
    <name evidence="2" type="ORF">LAQU0_S07e01882g</name>
</gene>
<organism evidence="2 3">
    <name type="scientific">Lachancea quebecensis</name>
    <dbReference type="NCBI Taxonomy" id="1654605"/>
    <lineage>
        <taxon>Eukaryota</taxon>
        <taxon>Fungi</taxon>
        <taxon>Dikarya</taxon>
        <taxon>Ascomycota</taxon>
        <taxon>Saccharomycotina</taxon>
        <taxon>Saccharomycetes</taxon>
        <taxon>Saccharomycetales</taxon>
        <taxon>Saccharomycetaceae</taxon>
        <taxon>Lachancea</taxon>
    </lineage>
</organism>
<feature type="compositionally biased region" description="Basic and acidic residues" evidence="1">
    <location>
        <begin position="306"/>
        <end position="321"/>
    </location>
</feature>
<sequence>MDHVVVFNNLQSVLQAASSKCKVIAEKFPSKFFEKDPAKIFESYKKFLKPKLDGEGNIKNKDHFPVTTIAEKFSKNEYIKKPDAFYRLYHDIKLVCTLLIHFYPQGTRTYQMVDKFYKFATELLLRECYRYGVSMVDESEEQYNDEKTLFNKQVSRDFIKISVGYSVPYAESYYISSGGLDLFSSTISKSQLDHRTTEPPNSSFVSNKIVPQTGNEIAPKLGFVAANVSNIPDPTLPPSEMMTKFLHPNWYALPTTVWLEYGDFKSWAPSFNESGTVLDAARRGTIWLEKTGYSSLWKLKNKHKDALTRESSDEEVNKENKSGNVEGASAEIETFKPSDVSEQIEASEELSPQEDAESGTSPNNVPNGTGSIEKSENQLNDNETRQDSSASALVTSDSLNIKLENLYEWSPGNDITDEEIQAISEGNTHKLITQTLLVLGEMKRKRVKSKKVSKPTAKEAELYYRAQRLLREVMLAKKIESVPQIAAKSFPVLQANYMGSVPVVRTIQTRKKKYKK</sequence>
<keyword evidence="3" id="KW-1185">Reference proteome</keyword>
<name>A0A0P1KSC6_9SACH</name>